<keyword evidence="2 4" id="KW-0689">Ribosomal protein</keyword>
<evidence type="ECO:0000256" key="3">
    <source>
        <dbReference type="ARBA" id="ARBA00023274"/>
    </source>
</evidence>
<protein>
    <recommendedName>
        <fullName evidence="4">60S ribosomal protein L27</fullName>
    </recommendedName>
</protein>
<dbReference type="SMART" id="SM00739">
    <property type="entry name" value="KOW"/>
    <property type="match status" value="1"/>
</dbReference>
<dbReference type="GO" id="GO:1990904">
    <property type="term" value="C:ribonucleoprotein complex"/>
    <property type="evidence" value="ECO:0007669"/>
    <property type="project" value="UniProtKB-KW"/>
</dbReference>
<organism evidence="6">
    <name type="scientific">Amphimedon queenslandica</name>
    <name type="common">Sponge</name>
    <dbReference type="NCBI Taxonomy" id="400682"/>
    <lineage>
        <taxon>Eukaryota</taxon>
        <taxon>Metazoa</taxon>
        <taxon>Porifera</taxon>
        <taxon>Demospongiae</taxon>
        <taxon>Heteroscleromorpha</taxon>
        <taxon>Haplosclerida</taxon>
        <taxon>Niphatidae</taxon>
        <taxon>Amphimedon</taxon>
    </lineage>
</organism>
<dbReference type="OMA" id="LKHKTQQ"/>
<dbReference type="InParanoid" id="I1FX35"/>
<reference evidence="7" key="1">
    <citation type="journal article" date="2010" name="Nature">
        <title>The Amphimedon queenslandica genome and the evolution of animal complexity.</title>
        <authorList>
            <person name="Srivastava M."/>
            <person name="Simakov O."/>
            <person name="Chapman J."/>
            <person name="Fahey B."/>
            <person name="Gauthier M.E."/>
            <person name="Mitros T."/>
            <person name="Richards G.S."/>
            <person name="Conaco C."/>
            <person name="Dacre M."/>
            <person name="Hellsten U."/>
            <person name="Larroux C."/>
            <person name="Putnam N.H."/>
            <person name="Stanke M."/>
            <person name="Adamska M."/>
            <person name="Darling A."/>
            <person name="Degnan S.M."/>
            <person name="Oakley T.H."/>
            <person name="Plachetzki D.C."/>
            <person name="Zhai Y."/>
            <person name="Adamski M."/>
            <person name="Calcino A."/>
            <person name="Cummins S.F."/>
            <person name="Goodstein D.M."/>
            <person name="Harris C."/>
            <person name="Jackson D.J."/>
            <person name="Leys S.P."/>
            <person name="Shu S."/>
            <person name="Woodcroft B.J."/>
            <person name="Vervoort M."/>
            <person name="Kosik K.S."/>
            <person name="Manning G."/>
            <person name="Degnan B.M."/>
            <person name="Rokhsar D.S."/>
        </authorList>
    </citation>
    <scope>NUCLEOTIDE SEQUENCE [LARGE SCALE GENOMIC DNA]</scope>
</reference>
<comment type="similarity">
    <text evidence="1 4">Belongs to the eukaryotic ribosomal protein eL27 family.</text>
</comment>
<dbReference type="KEGG" id="aqu:100636660"/>
<dbReference type="eggNOG" id="KOG3418">
    <property type="taxonomic scope" value="Eukaryota"/>
</dbReference>
<dbReference type="InterPro" id="IPR018262">
    <property type="entry name" value="Ribosomal_eL27_CS"/>
</dbReference>
<dbReference type="InterPro" id="IPR005824">
    <property type="entry name" value="KOW"/>
</dbReference>
<keyword evidence="3 4" id="KW-0687">Ribonucleoprotein</keyword>
<dbReference type="AlphaFoldDB" id="I1FX35"/>
<name>I1FX35_AMPQE</name>
<evidence type="ECO:0000313" key="6">
    <source>
        <dbReference type="EnsemblMetazoa" id="Aqu2.1.33636_001"/>
    </source>
</evidence>
<dbReference type="Pfam" id="PF01777">
    <property type="entry name" value="Ribosomal_L27e"/>
    <property type="match status" value="1"/>
</dbReference>
<dbReference type="PhylomeDB" id="I1FX35"/>
<evidence type="ECO:0000313" key="7">
    <source>
        <dbReference type="Proteomes" id="UP000007879"/>
    </source>
</evidence>
<dbReference type="HOGENOM" id="CLU_067359_0_1_1"/>
<reference evidence="6" key="2">
    <citation type="submission" date="2017-05" db="UniProtKB">
        <authorList>
            <consortium name="EnsemblMetazoa"/>
        </authorList>
    </citation>
    <scope>IDENTIFICATION</scope>
</reference>
<dbReference type="InterPro" id="IPR041991">
    <property type="entry name" value="Ribosomal_eL27_KOW"/>
</dbReference>
<dbReference type="PANTHER" id="PTHR10497">
    <property type="entry name" value="60S RIBOSOMAL PROTEIN L27"/>
    <property type="match status" value="1"/>
</dbReference>
<feature type="domain" description="KOW" evidence="5">
    <location>
        <begin position="4"/>
        <end position="31"/>
    </location>
</feature>
<dbReference type="Proteomes" id="UP000007879">
    <property type="component" value="Unassembled WGS sequence"/>
</dbReference>
<evidence type="ECO:0000259" key="5">
    <source>
        <dbReference type="SMART" id="SM00739"/>
    </source>
</evidence>
<evidence type="ECO:0000256" key="4">
    <source>
        <dbReference type="RuleBase" id="RU000575"/>
    </source>
</evidence>
<dbReference type="EnsemblMetazoa" id="XM_003386054.3">
    <property type="protein sequence ID" value="XP_003386102.1"/>
    <property type="gene ID" value="LOC100636660"/>
</dbReference>
<dbReference type="GO" id="GO:0003735">
    <property type="term" value="F:structural constituent of ribosome"/>
    <property type="evidence" value="ECO:0007669"/>
    <property type="project" value="InterPro"/>
</dbReference>
<sequence>MGKIMKPGKVVIVLGGRYAGRKGIIIKNYDDGSNERHYGHALVVGIDKYPLKVTKNMGKKRVKKRTRIKSFVKVLNYNHIMPTRYTVDIPFDKQVVNKEGLRDLKGRRRARFMIKKKLEERHKTGKNRWFFQKLRF</sequence>
<dbReference type="OrthoDB" id="2365484at2759"/>
<dbReference type="FunFam" id="2.30.30.770:FF:000001">
    <property type="entry name" value="60S ribosomal protein L27"/>
    <property type="match status" value="1"/>
</dbReference>
<dbReference type="Pfam" id="PF00467">
    <property type="entry name" value="KOW"/>
    <property type="match status" value="1"/>
</dbReference>
<dbReference type="InterPro" id="IPR008991">
    <property type="entry name" value="Translation_prot_SH3-like_sf"/>
</dbReference>
<keyword evidence="7" id="KW-1185">Reference proteome</keyword>
<dbReference type="GO" id="GO:0005840">
    <property type="term" value="C:ribosome"/>
    <property type="evidence" value="ECO:0007669"/>
    <property type="project" value="UniProtKB-KW"/>
</dbReference>
<proteinExistence type="inferred from homology"/>
<gene>
    <name evidence="6" type="primary">100636660</name>
</gene>
<evidence type="ECO:0000256" key="1">
    <source>
        <dbReference type="ARBA" id="ARBA00009124"/>
    </source>
</evidence>
<accession>I1FX35</accession>
<dbReference type="PROSITE" id="PS01107">
    <property type="entry name" value="RIBOSOMAL_L27E"/>
    <property type="match status" value="1"/>
</dbReference>
<dbReference type="CDD" id="cd06090">
    <property type="entry name" value="KOW_RPL27"/>
    <property type="match status" value="1"/>
</dbReference>
<dbReference type="Gene3D" id="2.30.30.770">
    <property type="match status" value="1"/>
</dbReference>
<dbReference type="InterPro" id="IPR001141">
    <property type="entry name" value="Ribosomal_eL27"/>
</dbReference>
<dbReference type="SUPFAM" id="SSF50104">
    <property type="entry name" value="Translation proteins SH3-like domain"/>
    <property type="match status" value="1"/>
</dbReference>
<dbReference type="GO" id="GO:0006412">
    <property type="term" value="P:translation"/>
    <property type="evidence" value="ECO:0007669"/>
    <property type="project" value="InterPro"/>
</dbReference>
<dbReference type="EnsemblMetazoa" id="Aqu2.1.33636_001">
    <property type="protein sequence ID" value="Aqu2.1.33636_001"/>
    <property type="gene ID" value="Aqu2.1.33636"/>
</dbReference>
<evidence type="ECO:0000256" key="2">
    <source>
        <dbReference type="ARBA" id="ARBA00022980"/>
    </source>
</evidence>
<dbReference type="FunCoup" id="I1FX35">
    <property type="interactions" value="755"/>
</dbReference>
<dbReference type="STRING" id="400682.I1FX35"/>
<dbReference type="InterPro" id="IPR038655">
    <property type="entry name" value="Ribosomal_eL27_sf"/>
</dbReference>